<reference evidence="1" key="1">
    <citation type="submission" date="2021-07" db="EMBL/GenBank/DDBJ databases">
        <title>Pseudohoeflea marina sp. nov. a polyhydroxyalcanoate-producing bacterium.</title>
        <authorList>
            <person name="Zheng W."/>
            <person name="Yu S."/>
            <person name="Huang Y."/>
        </authorList>
    </citation>
    <scope>NUCLEOTIDE SEQUENCE</scope>
    <source>
        <strain evidence="1">DP4N28-3</strain>
    </source>
</reference>
<sequence length="201" mass="22082">METAGIGSHVTSVIAKAGQQLANYERAGNAGKGAILRQFIERVDLAKDRITITWNFRRLVDEADDPNLSQAGKPDREHSSLRYEVVLPIALKRRGVEAKVILANGESSSAKPDPSLIQLIAKAHCYLARLTDSSGRSLSEVARRFDTDLSEVSRILPLAFLAPALTTAILAGKHPASLTTQRLLRMSDLPLDWRTQSERFP</sequence>
<accession>A0ABS6WJM3</accession>
<proteinExistence type="predicted"/>
<evidence type="ECO:0000313" key="2">
    <source>
        <dbReference type="Proteomes" id="UP001430804"/>
    </source>
</evidence>
<evidence type="ECO:0000313" key="1">
    <source>
        <dbReference type="EMBL" id="MBW3096055.1"/>
    </source>
</evidence>
<protein>
    <submittedName>
        <fullName evidence="1">Uncharacterized protein</fullName>
    </submittedName>
</protein>
<name>A0ABS6WJM3_9HYPH</name>
<dbReference type="RefSeq" id="WP_219157916.1">
    <property type="nucleotide sequence ID" value="NZ_JAHWQX010000001.1"/>
</dbReference>
<organism evidence="1 2">
    <name type="scientific">Pseudohoeflea coraliihabitans</name>
    <dbReference type="NCBI Taxonomy" id="2860393"/>
    <lineage>
        <taxon>Bacteria</taxon>
        <taxon>Pseudomonadati</taxon>
        <taxon>Pseudomonadota</taxon>
        <taxon>Alphaproteobacteria</taxon>
        <taxon>Hyphomicrobiales</taxon>
        <taxon>Rhizobiaceae</taxon>
        <taxon>Pseudohoeflea</taxon>
    </lineage>
</organism>
<comment type="caution">
    <text evidence="1">The sequence shown here is derived from an EMBL/GenBank/DDBJ whole genome shotgun (WGS) entry which is preliminary data.</text>
</comment>
<gene>
    <name evidence="1" type="ORF">KY465_02045</name>
</gene>
<dbReference type="Proteomes" id="UP001430804">
    <property type="component" value="Unassembled WGS sequence"/>
</dbReference>
<keyword evidence="2" id="KW-1185">Reference proteome</keyword>
<dbReference type="EMBL" id="JAHWQX010000001">
    <property type="protein sequence ID" value="MBW3096055.1"/>
    <property type="molecule type" value="Genomic_DNA"/>
</dbReference>